<dbReference type="PANTHER" id="PTHR43827:SF3">
    <property type="entry name" value="NADP-DEPENDENT OXIDOREDUCTASE DOMAIN-CONTAINING PROTEIN"/>
    <property type="match status" value="1"/>
</dbReference>
<gene>
    <name evidence="5" type="ORF">HPS54_03610</name>
</gene>
<accession>A0ABX2B1P4</accession>
<dbReference type="InterPro" id="IPR023210">
    <property type="entry name" value="NADP_OxRdtase_dom"/>
</dbReference>
<protein>
    <submittedName>
        <fullName evidence="5">Aldo/keto reductase</fullName>
    </submittedName>
</protein>
<organism evidence="5 6">
    <name type="scientific">Xylanibacter caecicola</name>
    <dbReference type="NCBI Taxonomy" id="2736294"/>
    <lineage>
        <taxon>Bacteria</taxon>
        <taxon>Pseudomonadati</taxon>
        <taxon>Bacteroidota</taxon>
        <taxon>Bacteroidia</taxon>
        <taxon>Bacteroidales</taxon>
        <taxon>Prevotellaceae</taxon>
        <taxon>Xylanibacter</taxon>
    </lineage>
</organism>
<name>A0ABX2B1P4_9BACT</name>
<comment type="similarity">
    <text evidence="1">Belongs to the aldo/keto reductase family.</text>
</comment>
<evidence type="ECO:0000259" key="4">
    <source>
        <dbReference type="Pfam" id="PF00248"/>
    </source>
</evidence>
<keyword evidence="6" id="KW-1185">Reference proteome</keyword>
<evidence type="ECO:0000313" key="6">
    <source>
        <dbReference type="Proteomes" id="UP000820977"/>
    </source>
</evidence>
<dbReference type="PANTHER" id="PTHR43827">
    <property type="entry name" value="2,5-DIKETO-D-GLUCONIC ACID REDUCTASE"/>
    <property type="match status" value="1"/>
</dbReference>
<evidence type="ECO:0000256" key="2">
    <source>
        <dbReference type="ARBA" id="ARBA00022857"/>
    </source>
</evidence>
<dbReference type="CDD" id="cd19071">
    <property type="entry name" value="AKR_AKR1-5-like"/>
    <property type="match status" value="1"/>
</dbReference>
<dbReference type="PIRSF" id="PIRSF000097">
    <property type="entry name" value="AKR"/>
    <property type="match status" value="1"/>
</dbReference>
<dbReference type="SUPFAM" id="SSF51430">
    <property type="entry name" value="NAD(P)-linked oxidoreductase"/>
    <property type="match status" value="1"/>
</dbReference>
<reference evidence="5 6" key="1">
    <citation type="submission" date="2020-05" db="EMBL/GenBank/DDBJ databases">
        <title>Distinct polysaccharide utilization as determinants for interspecies competition between intestinal Prevotella spp.</title>
        <authorList>
            <person name="Galvez E.J.C."/>
            <person name="Iljazovic A."/>
            <person name="Strowig T."/>
        </authorList>
    </citation>
    <scope>NUCLEOTIDE SEQUENCE [LARGE SCALE GENOMIC DNA]</scope>
    <source>
        <strain evidence="5 6">PCHR</strain>
    </source>
</reference>
<sequence length="271" mass="31607">MKNPSLIFGTFQCNNEKEFSSMIRSVYETGIIGFDTSPSYQTEEMLGDALTFLMKKENIKRDAFFLQDKIDGWQMELSKGNIAPFVEESLGKLKTDYLDVLFVHWPFQEYLNETWMTMNKLKEKGVIRHIGLSNVRVRHLDKIKNETGILPDFIQIERHPLRTCQDEIDYCKGHAIVLEAYSPLCRMDERLLKSNVLKAISEKYEKNIGQVILRWHIDTGVVPVFMSKKKKRIEENCNLFDFSLTNEEILEINKLNMNFKIFVESVCCPGI</sequence>
<evidence type="ECO:0000256" key="1">
    <source>
        <dbReference type="ARBA" id="ARBA00007905"/>
    </source>
</evidence>
<dbReference type="RefSeq" id="WP_172344109.1">
    <property type="nucleotide sequence ID" value="NZ_CASYYZ010000031.1"/>
</dbReference>
<keyword evidence="2" id="KW-0521">NADP</keyword>
<dbReference type="Proteomes" id="UP000820977">
    <property type="component" value="Unassembled WGS sequence"/>
</dbReference>
<dbReference type="PRINTS" id="PR00069">
    <property type="entry name" value="ALDKETRDTASE"/>
</dbReference>
<comment type="caution">
    <text evidence="5">The sequence shown here is derived from an EMBL/GenBank/DDBJ whole genome shotgun (WGS) entry which is preliminary data.</text>
</comment>
<dbReference type="Gene3D" id="3.20.20.100">
    <property type="entry name" value="NADP-dependent oxidoreductase domain"/>
    <property type="match status" value="1"/>
</dbReference>
<dbReference type="EMBL" id="JABKKJ010000004">
    <property type="protein sequence ID" value="NPE24610.1"/>
    <property type="molecule type" value="Genomic_DNA"/>
</dbReference>
<dbReference type="InterPro" id="IPR036812">
    <property type="entry name" value="NAD(P)_OxRdtase_dom_sf"/>
</dbReference>
<proteinExistence type="inferred from homology"/>
<dbReference type="InterPro" id="IPR020471">
    <property type="entry name" value="AKR"/>
</dbReference>
<evidence type="ECO:0000256" key="3">
    <source>
        <dbReference type="ARBA" id="ARBA00023002"/>
    </source>
</evidence>
<keyword evidence="3" id="KW-0560">Oxidoreductase</keyword>
<dbReference type="Pfam" id="PF00248">
    <property type="entry name" value="Aldo_ket_red"/>
    <property type="match status" value="1"/>
</dbReference>
<evidence type="ECO:0000313" key="5">
    <source>
        <dbReference type="EMBL" id="NPE24610.1"/>
    </source>
</evidence>
<feature type="domain" description="NADP-dependent oxidoreductase" evidence="4">
    <location>
        <begin position="6"/>
        <end position="256"/>
    </location>
</feature>